<name>A0A6C0B2I9_9ZZZZ</name>
<proteinExistence type="predicted"/>
<evidence type="ECO:0000256" key="1">
    <source>
        <dbReference type="SAM" id="Phobius"/>
    </source>
</evidence>
<organism evidence="2">
    <name type="scientific">viral metagenome</name>
    <dbReference type="NCBI Taxonomy" id="1070528"/>
    <lineage>
        <taxon>unclassified sequences</taxon>
        <taxon>metagenomes</taxon>
        <taxon>organismal metagenomes</taxon>
    </lineage>
</organism>
<keyword evidence="1" id="KW-0472">Membrane</keyword>
<sequence>MNITVLVFSVVLFFALTPGILVTLPKNGGKITVAAVHALVFALVFYFSNKFIGQLSEGFKEGKCMRKGGCAESNSGPGCYINSAGKRICNSRR</sequence>
<dbReference type="AlphaFoldDB" id="A0A6C0B2I9"/>
<reference evidence="2" key="1">
    <citation type="journal article" date="2020" name="Nature">
        <title>Giant virus diversity and host interactions through global metagenomics.</title>
        <authorList>
            <person name="Schulz F."/>
            <person name="Roux S."/>
            <person name="Paez-Espino D."/>
            <person name="Jungbluth S."/>
            <person name="Walsh D.A."/>
            <person name="Denef V.J."/>
            <person name="McMahon K.D."/>
            <person name="Konstantinidis K.T."/>
            <person name="Eloe-Fadrosh E.A."/>
            <person name="Kyrpides N.C."/>
            <person name="Woyke T."/>
        </authorList>
    </citation>
    <scope>NUCLEOTIDE SEQUENCE</scope>
    <source>
        <strain evidence="2">GVMAG-M-3300009187-29</strain>
    </source>
</reference>
<protein>
    <submittedName>
        <fullName evidence="2">Uncharacterized protein</fullName>
    </submittedName>
</protein>
<dbReference type="EMBL" id="MN739055">
    <property type="protein sequence ID" value="QHS86445.1"/>
    <property type="molecule type" value="Genomic_DNA"/>
</dbReference>
<feature type="transmembrane region" description="Helical" evidence="1">
    <location>
        <begin position="31"/>
        <end position="48"/>
    </location>
</feature>
<accession>A0A6C0B2I9</accession>
<evidence type="ECO:0000313" key="2">
    <source>
        <dbReference type="EMBL" id="QHS86445.1"/>
    </source>
</evidence>
<keyword evidence="1" id="KW-0812">Transmembrane</keyword>
<keyword evidence="1" id="KW-1133">Transmembrane helix</keyword>